<name>A0ACC0JCW9_CHOFU</name>
<comment type="caution">
    <text evidence="1">The sequence shown here is derived from an EMBL/GenBank/DDBJ whole genome shotgun (WGS) entry which is preliminary data.</text>
</comment>
<evidence type="ECO:0000313" key="1">
    <source>
        <dbReference type="EMBL" id="KAI8421874.1"/>
    </source>
</evidence>
<dbReference type="Proteomes" id="UP001064048">
    <property type="component" value="Chromosome 16"/>
</dbReference>
<proteinExistence type="predicted"/>
<protein>
    <submittedName>
        <fullName evidence="1">Uncharacterized protein</fullName>
    </submittedName>
</protein>
<evidence type="ECO:0000313" key="2">
    <source>
        <dbReference type="Proteomes" id="UP001064048"/>
    </source>
</evidence>
<accession>A0ACC0JCW9</accession>
<keyword evidence="2" id="KW-1185">Reference proteome</keyword>
<organism evidence="1 2">
    <name type="scientific">Choristoneura fumiferana</name>
    <name type="common">Spruce budworm moth</name>
    <name type="synonym">Archips fumiferana</name>
    <dbReference type="NCBI Taxonomy" id="7141"/>
    <lineage>
        <taxon>Eukaryota</taxon>
        <taxon>Metazoa</taxon>
        <taxon>Ecdysozoa</taxon>
        <taxon>Arthropoda</taxon>
        <taxon>Hexapoda</taxon>
        <taxon>Insecta</taxon>
        <taxon>Pterygota</taxon>
        <taxon>Neoptera</taxon>
        <taxon>Endopterygota</taxon>
        <taxon>Lepidoptera</taxon>
        <taxon>Glossata</taxon>
        <taxon>Ditrysia</taxon>
        <taxon>Tortricoidea</taxon>
        <taxon>Tortricidae</taxon>
        <taxon>Tortricinae</taxon>
        <taxon>Choristoneura</taxon>
    </lineage>
</organism>
<sequence>MDSDLTHYIRFDKVSTCERKVFHSAEILNTRAASSVGVNVPLRSDVVSVECYPTLDSDNKNDDKNAGSCAPVLVSSGSHASRAVACSVRVAAATESRAPEKKGYEIARNMSSSTRFKTCRVPECDNENATASIPTWWPQSDDTKCYRPIFNLTEANATCSNQDVNRFEECNEWIYEDSNSVITVVVIEVGGETKRVITGVLFSYAVYVGEVLFAFLAMGLQYWKSLILAVYTPAIIFVVYALVLRESTRWQLLRGKAAEAKNTFKLIAKINKQEIPDEDIDNINEDVLRYQLNIASQKEKETMKDVIKSKEMMIRIAVTEPVPLPSVLFATTAVMSAVLLIFTPETKNLPMFDTIQEVEAYKSKITTKF</sequence>
<gene>
    <name evidence="1" type="ORF">MSG28_009806</name>
</gene>
<dbReference type="EMBL" id="CM046116">
    <property type="protein sequence ID" value="KAI8421874.1"/>
    <property type="molecule type" value="Genomic_DNA"/>
</dbReference>
<reference evidence="1 2" key="1">
    <citation type="journal article" date="2022" name="Genome Biol. Evol.">
        <title>The Spruce Budworm Genome: Reconstructing the Evolutionary History of Antifreeze Proteins.</title>
        <authorList>
            <person name="Beliveau C."/>
            <person name="Gagne P."/>
            <person name="Picq S."/>
            <person name="Vernygora O."/>
            <person name="Keeling C.I."/>
            <person name="Pinkney K."/>
            <person name="Doucet D."/>
            <person name="Wen F."/>
            <person name="Johnston J.S."/>
            <person name="Maaroufi H."/>
            <person name="Boyle B."/>
            <person name="Laroche J."/>
            <person name="Dewar K."/>
            <person name="Juretic N."/>
            <person name="Blackburn G."/>
            <person name="Nisole A."/>
            <person name="Brunet B."/>
            <person name="Brandao M."/>
            <person name="Lumley L."/>
            <person name="Duan J."/>
            <person name="Quan G."/>
            <person name="Lucarotti C.J."/>
            <person name="Roe A.D."/>
            <person name="Sperling F.A.H."/>
            <person name="Levesque R.C."/>
            <person name="Cusson M."/>
        </authorList>
    </citation>
    <scope>NUCLEOTIDE SEQUENCE [LARGE SCALE GENOMIC DNA]</scope>
    <source>
        <strain evidence="1">Glfc:IPQL:Cfum</strain>
    </source>
</reference>